<evidence type="ECO:0000256" key="8">
    <source>
        <dbReference type="ARBA" id="ARBA00023242"/>
    </source>
</evidence>
<dbReference type="Pfam" id="PF01416">
    <property type="entry name" value="PseudoU_synth_1"/>
    <property type="match status" value="1"/>
</dbReference>
<dbReference type="PANTHER" id="PTHR11142:SF4">
    <property type="entry name" value="PSEUDOURIDYLATE SYNTHASE 1 HOMOLOG"/>
    <property type="match status" value="1"/>
</dbReference>
<evidence type="ECO:0000256" key="6">
    <source>
        <dbReference type="ARBA" id="ARBA00022694"/>
    </source>
</evidence>
<dbReference type="CDD" id="cd02568">
    <property type="entry name" value="PseudoU_synth_PUS1_PUS2"/>
    <property type="match status" value="1"/>
</dbReference>
<dbReference type="GO" id="GO:0031120">
    <property type="term" value="P:snRNA pseudouridine synthesis"/>
    <property type="evidence" value="ECO:0007669"/>
    <property type="project" value="UniProtKB-ARBA"/>
</dbReference>
<dbReference type="InterPro" id="IPR020097">
    <property type="entry name" value="PsdUridine_synth_TruA_a/b_dom"/>
</dbReference>
<gene>
    <name evidence="18" type="ORF">SAPIO_CDS5999</name>
</gene>
<dbReference type="GO" id="GO:0031119">
    <property type="term" value="P:tRNA pseudouridine synthesis"/>
    <property type="evidence" value="ECO:0007669"/>
    <property type="project" value="EnsemblFungi"/>
</dbReference>
<keyword evidence="6" id="KW-0819">tRNA processing</keyword>
<evidence type="ECO:0000313" key="18">
    <source>
        <dbReference type="EMBL" id="KEZ42722.1"/>
    </source>
</evidence>
<keyword evidence="19" id="KW-1185">Reference proteome</keyword>
<dbReference type="InterPro" id="IPR041708">
    <property type="entry name" value="PUS1/PUS2-like"/>
</dbReference>
<evidence type="ECO:0000256" key="1">
    <source>
        <dbReference type="ARBA" id="ARBA00001166"/>
    </source>
</evidence>
<dbReference type="EMBL" id="JOWA01000099">
    <property type="protein sequence ID" value="KEZ42722.1"/>
    <property type="molecule type" value="Genomic_DNA"/>
</dbReference>
<dbReference type="AlphaFoldDB" id="A0A084G5W0"/>
<evidence type="ECO:0000313" key="19">
    <source>
        <dbReference type="Proteomes" id="UP000028545"/>
    </source>
</evidence>
<dbReference type="GO" id="GO:0003723">
    <property type="term" value="F:RNA binding"/>
    <property type="evidence" value="ECO:0007669"/>
    <property type="project" value="InterPro"/>
</dbReference>
<dbReference type="GO" id="GO:0005634">
    <property type="term" value="C:nucleus"/>
    <property type="evidence" value="ECO:0007669"/>
    <property type="project" value="UniProtKB-SubCell"/>
</dbReference>
<dbReference type="OrthoDB" id="10256309at2759"/>
<dbReference type="GeneID" id="27725071"/>
<dbReference type="InterPro" id="IPR020103">
    <property type="entry name" value="PsdUridine_synth_cat_dom_sf"/>
</dbReference>
<feature type="compositionally biased region" description="Acidic residues" evidence="16">
    <location>
        <begin position="620"/>
        <end position="633"/>
    </location>
</feature>
<evidence type="ECO:0000256" key="12">
    <source>
        <dbReference type="ARBA" id="ARBA00079072"/>
    </source>
</evidence>
<dbReference type="Proteomes" id="UP000028545">
    <property type="component" value="Unassembled WGS sequence"/>
</dbReference>
<evidence type="ECO:0000256" key="7">
    <source>
        <dbReference type="ARBA" id="ARBA00023235"/>
    </source>
</evidence>
<dbReference type="VEuPathDB" id="FungiDB:SAPIO_CDS5999"/>
<reference evidence="18 19" key="1">
    <citation type="journal article" date="2014" name="Genome Announc.">
        <title>Draft genome sequence of the pathogenic fungus Scedosporium apiospermum.</title>
        <authorList>
            <person name="Vandeputte P."/>
            <person name="Ghamrawi S."/>
            <person name="Rechenmann M."/>
            <person name="Iltis A."/>
            <person name="Giraud S."/>
            <person name="Fleury M."/>
            <person name="Thornton C."/>
            <person name="Delhaes L."/>
            <person name="Meyer W."/>
            <person name="Papon N."/>
            <person name="Bouchara J.P."/>
        </authorList>
    </citation>
    <scope>NUCLEOTIDE SEQUENCE [LARGE SCALE GENOMIC DNA]</scope>
    <source>
        <strain evidence="18 19">IHEM 14462</strain>
    </source>
</reference>
<keyword evidence="5" id="KW-0507">mRNA processing</keyword>
<feature type="compositionally biased region" description="Low complexity" evidence="16">
    <location>
        <begin position="29"/>
        <end position="45"/>
    </location>
</feature>
<dbReference type="PANTHER" id="PTHR11142">
    <property type="entry name" value="PSEUDOURIDYLATE SYNTHASE"/>
    <property type="match status" value="1"/>
</dbReference>
<feature type="region of interest" description="Disordered" evidence="16">
    <location>
        <begin position="606"/>
        <end position="633"/>
    </location>
</feature>
<dbReference type="InterPro" id="IPR020094">
    <property type="entry name" value="TruA/RsuA/RluB/E/F_N"/>
</dbReference>
<feature type="binding site" evidence="15">
    <location>
        <position position="236"/>
    </location>
    <ligand>
        <name>substrate</name>
    </ligand>
</feature>
<protein>
    <recommendedName>
        <fullName evidence="11">tRNA pseudouridine synthase 1</fullName>
    </recommendedName>
    <alternativeName>
        <fullName evidence="12">tRNA pseudouridylate synthase 1</fullName>
    </alternativeName>
    <alternativeName>
        <fullName evidence="13">tRNA-uridine isomerase 1</fullName>
    </alternativeName>
</protein>
<evidence type="ECO:0000256" key="5">
    <source>
        <dbReference type="ARBA" id="ARBA00022664"/>
    </source>
</evidence>
<dbReference type="Gene3D" id="3.30.70.660">
    <property type="entry name" value="Pseudouridine synthase I, catalytic domain, C-terminal subdomain"/>
    <property type="match status" value="1"/>
</dbReference>
<dbReference type="RefSeq" id="XP_016642521.1">
    <property type="nucleotide sequence ID" value="XM_016788205.1"/>
</dbReference>
<name>A0A084G5W0_PSEDA</name>
<feature type="compositionally biased region" description="Pro residues" evidence="16">
    <location>
        <begin position="340"/>
        <end position="354"/>
    </location>
</feature>
<accession>A0A084G5W0</accession>
<dbReference type="InterPro" id="IPR001406">
    <property type="entry name" value="PsdUridine_synth_TruA"/>
</dbReference>
<dbReference type="SUPFAM" id="SSF55120">
    <property type="entry name" value="Pseudouridine synthase"/>
    <property type="match status" value="1"/>
</dbReference>
<sequence>MVANTGTEADSHVPANPTSEQPASKSIGAEESAPASDAAKASGADTNQQKRERDGRSRAQQKRKRKAPLPDRFNNKKKKLEDAGSTPDGVEIDDRDRAPRKPRANPFSAEEIAAEERRPKKKVAVLFGYSGTGYRGLQINNEEKTIEGDVMKAFIAAGAISKANADDPKKVSLMRCARTDKGVHAAGNVLSLKLIIEDEDVVEKINSHLPPQIRVWGIQRTNKGFSCYQSCDSRWYEYLLPSYSLLPPHPDSFLGQKIAQFAGEKGVVEELREKNADVGNFWREVDETCIRPILEKLDIEMRTAVLDRLKINIDIPVNDATKPAAESAAPVATGTTSDAPKPPSPAADPVPADPTPNEDGSPSGEGSSDNAAKDTTSFAQRELGPADFALRDIKLAYVAAKRRFRISPPRLQRLQSALNAYLGTNNFHNYTVQKSFKDPSSKRLIKSFVVNPNPVIIGDTEWLSLKVHGQSFMMHQIRKMVGLATLVTRCGTDPAIITETYGAAPIAIPKAPALGLLLERPVFSSYNAKATGTLEREPIDFEKYDDVIEPFKREHIYTRIFEHEEREHTFHSFYQQIDSFRSNFFLWITPGGIAAAKLRQGFTEEDAAEDEKLMNKQLGDEDDEDVNPEEGEG</sequence>
<dbReference type="FunFam" id="3.30.70.660:FF:000002">
    <property type="entry name" value="tRNA pseudouridine synthase"/>
    <property type="match status" value="1"/>
</dbReference>
<feature type="active site" description="Nucleophile" evidence="14">
    <location>
        <position position="180"/>
    </location>
</feature>
<feature type="region of interest" description="Disordered" evidence="16">
    <location>
        <begin position="1"/>
        <end position="115"/>
    </location>
</feature>
<evidence type="ECO:0000256" key="2">
    <source>
        <dbReference type="ARBA" id="ARBA00001832"/>
    </source>
</evidence>
<dbReference type="OMA" id="NKAFDCR"/>
<evidence type="ECO:0000256" key="14">
    <source>
        <dbReference type="PIRSR" id="PIRSR641708-1"/>
    </source>
</evidence>
<evidence type="ECO:0000256" key="9">
    <source>
        <dbReference type="ARBA" id="ARBA00036943"/>
    </source>
</evidence>
<comment type="subcellular location">
    <subcellularLocation>
        <location evidence="3">Nucleus</location>
    </subcellularLocation>
</comment>
<dbReference type="Gene3D" id="3.30.70.580">
    <property type="entry name" value="Pseudouridine synthase I, catalytic domain, N-terminal subdomain"/>
    <property type="match status" value="1"/>
</dbReference>
<keyword evidence="8" id="KW-0539">Nucleus</keyword>
<comment type="caution">
    <text evidence="18">The sequence shown here is derived from an EMBL/GenBank/DDBJ whole genome shotgun (WGS) entry which is preliminary data.</text>
</comment>
<dbReference type="FunFam" id="3.30.70.580:FF:000002">
    <property type="entry name" value="tRNA pseudouridine synthase"/>
    <property type="match status" value="1"/>
</dbReference>
<organism evidence="18 19">
    <name type="scientific">Pseudallescheria apiosperma</name>
    <name type="common">Scedosporium apiospermum</name>
    <dbReference type="NCBI Taxonomy" id="563466"/>
    <lineage>
        <taxon>Eukaryota</taxon>
        <taxon>Fungi</taxon>
        <taxon>Dikarya</taxon>
        <taxon>Ascomycota</taxon>
        <taxon>Pezizomycotina</taxon>
        <taxon>Sordariomycetes</taxon>
        <taxon>Hypocreomycetidae</taxon>
        <taxon>Microascales</taxon>
        <taxon>Microascaceae</taxon>
        <taxon>Scedosporium</taxon>
    </lineage>
</organism>
<feature type="region of interest" description="Disordered" evidence="16">
    <location>
        <begin position="322"/>
        <end position="373"/>
    </location>
</feature>
<feature type="compositionally biased region" description="Low complexity" evidence="16">
    <location>
        <begin position="355"/>
        <end position="370"/>
    </location>
</feature>
<comment type="catalytic activity">
    <reaction evidence="1">
        <text>a uridine in mRNA = a pseudouridine in mRNA</text>
        <dbReference type="Rhea" id="RHEA:56644"/>
        <dbReference type="Rhea" id="RHEA-COMP:14658"/>
        <dbReference type="Rhea" id="RHEA-COMP:14659"/>
        <dbReference type="ChEBI" id="CHEBI:65314"/>
        <dbReference type="ChEBI" id="CHEBI:65315"/>
    </reaction>
</comment>
<evidence type="ECO:0000256" key="11">
    <source>
        <dbReference type="ARBA" id="ARBA00073968"/>
    </source>
</evidence>
<evidence type="ECO:0000259" key="17">
    <source>
        <dbReference type="Pfam" id="PF01416"/>
    </source>
</evidence>
<evidence type="ECO:0000256" key="16">
    <source>
        <dbReference type="SAM" id="MobiDB-lite"/>
    </source>
</evidence>
<keyword evidence="7 18" id="KW-0413">Isomerase</keyword>
<dbReference type="InterPro" id="IPR020095">
    <property type="entry name" value="PsdUridine_synth_TruA_C"/>
</dbReference>
<proteinExistence type="inferred from homology"/>
<comment type="catalytic activity">
    <reaction evidence="2">
        <text>uridine in snRNA = pseudouridine in snRNA</text>
        <dbReference type="Rhea" id="RHEA:51124"/>
        <dbReference type="Rhea" id="RHEA-COMP:12891"/>
        <dbReference type="Rhea" id="RHEA-COMP:12892"/>
        <dbReference type="ChEBI" id="CHEBI:65314"/>
        <dbReference type="ChEBI" id="CHEBI:65315"/>
    </reaction>
</comment>
<comment type="function">
    <text evidence="10">Formation of pseudouridine at positions 27 and 28 in the anticodon stem and loop of transfer RNAs; at positions 34 and 36 of intron-containing precursor tRNA(Ile) and at position 35 in the intron-containing tRNA(Tyr). Catalyzes pseudouridylation at position 44 in U2 snRNA. Also catalyzes pseudouridylation of mRNAs.</text>
</comment>
<dbReference type="NCBIfam" id="TIGR00071">
    <property type="entry name" value="hisT_truA"/>
    <property type="match status" value="1"/>
</dbReference>
<dbReference type="HOGENOM" id="CLU_021971_1_0_1"/>
<dbReference type="KEGG" id="sapo:SAPIO_CDS5999"/>
<comment type="catalytic activity">
    <reaction evidence="9">
        <text>a uridine in tRNA = a pseudouridine in tRNA</text>
        <dbReference type="Rhea" id="RHEA:54572"/>
        <dbReference type="Rhea" id="RHEA-COMP:13339"/>
        <dbReference type="Rhea" id="RHEA-COMP:13934"/>
        <dbReference type="ChEBI" id="CHEBI:65314"/>
        <dbReference type="ChEBI" id="CHEBI:65315"/>
    </reaction>
</comment>
<dbReference type="GO" id="GO:1990481">
    <property type="term" value="P:mRNA pseudouridine synthesis"/>
    <property type="evidence" value="ECO:0007669"/>
    <property type="project" value="TreeGrafter"/>
</dbReference>
<evidence type="ECO:0000256" key="10">
    <source>
        <dbReference type="ARBA" id="ARBA00053072"/>
    </source>
</evidence>
<feature type="domain" description="Pseudouridine synthase I TruA alpha/beta" evidence="17">
    <location>
        <begin position="417"/>
        <end position="523"/>
    </location>
</feature>
<evidence type="ECO:0000256" key="4">
    <source>
        <dbReference type="ARBA" id="ARBA00009375"/>
    </source>
</evidence>
<evidence type="ECO:0000256" key="3">
    <source>
        <dbReference type="ARBA" id="ARBA00004123"/>
    </source>
</evidence>
<feature type="compositionally biased region" description="Basic and acidic residues" evidence="16">
    <location>
        <begin position="48"/>
        <end position="57"/>
    </location>
</feature>
<comment type="similarity">
    <text evidence="4">Belongs to the tRNA pseudouridine synthase TruA family.</text>
</comment>
<evidence type="ECO:0000256" key="13">
    <source>
        <dbReference type="ARBA" id="ARBA00080858"/>
    </source>
</evidence>
<dbReference type="GO" id="GO:0009982">
    <property type="term" value="F:pseudouridine synthase activity"/>
    <property type="evidence" value="ECO:0007669"/>
    <property type="project" value="EnsemblFungi"/>
</dbReference>
<evidence type="ECO:0000256" key="15">
    <source>
        <dbReference type="PIRSR" id="PIRSR641708-2"/>
    </source>
</evidence>
<dbReference type="GO" id="GO:0006397">
    <property type="term" value="P:mRNA processing"/>
    <property type="evidence" value="ECO:0007669"/>
    <property type="project" value="UniProtKB-KW"/>
</dbReference>